<dbReference type="Pfam" id="PF05135">
    <property type="entry name" value="Phage_connect_1"/>
    <property type="match status" value="1"/>
</dbReference>
<sequence>MQYEFDKFFKIEEIRKQCRVWHDQDDTELEAFALAALEMVSAEINRPIYPADSVVPCYDEKNQIWPVGFNARIRAACLLIISDLYENREAQLSYSTTENRTLQLLLSPMRFINIRWG</sequence>
<protein>
    <submittedName>
        <fullName evidence="1">Putative head-tail connector protein</fullName>
    </submittedName>
</protein>
<dbReference type="InterPro" id="IPR021146">
    <property type="entry name" value="Phage_gp6-like_head-tail"/>
</dbReference>
<evidence type="ECO:0000313" key="2">
    <source>
        <dbReference type="Proteomes" id="UP000595656"/>
    </source>
</evidence>
<dbReference type="InterPro" id="IPR006450">
    <property type="entry name" value="Phage_HK97_gp6-like"/>
</dbReference>
<accession>A0A7T3NA56</accession>
<reference evidence="1 2" key="1">
    <citation type="submission" date="2020-09" db="EMBL/GenBank/DDBJ databases">
        <authorList>
            <person name="Hogan T.J."/>
            <person name="Wilson M.E."/>
            <person name="Walker J.K."/>
            <person name="Johnson L."/>
            <person name="Sharma R."/>
            <person name="Grose J.H."/>
        </authorList>
    </citation>
    <scope>NUCLEOTIDE SEQUENCE [LARGE SCALE GENOMIC DNA]</scope>
</reference>
<dbReference type="NCBIfam" id="TIGR01560">
    <property type="entry name" value="put_DNA_pack"/>
    <property type="match status" value="1"/>
</dbReference>
<dbReference type="Proteomes" id="UP000595656">
    <property type="component" value="Segment"/>
</dbReference>
<dbReference type="EMBL" id="MW021763">
    <property type="protein sequence ID" value="QPX75122.1"/>
    <property type="molecule type" value="Genomic_DNA"/>
</dbReference>
<proteinExistence type="predicted"/>
<keyword evidence="2" id="KW-1185">Reference proteome</keyword>
<organism evidence="1 2">
    <name type="scientific">Serratia phage vB_SmaS_Bigdog</name>
    <dbReference type="NCBI Taxonomy" id="2777364"/>
    <lineage>
        <taxon>Viruses</taxon>
        <taxon>Duplodnaviria</taxon>
        <taxon>Heunggongvirae</taxon>
        <taxon>Uroviricota</taxon>
        <taxon>Caudoviricetes</taxon>
        <taxon>Bonzeevirus</taxon>
        <taxon>Bonzeevirus bigdog</taxon>
    </lineage>
</organism>
<dbReference type="Gene3D" id="1.10.3230.30">
    <property type="entry name" value="Phage gp6-like head-tail connector protein"/>
    <property type="match status" value="1"/>
</dbReference>
<gene>
    <name evidence="1" type="ORF">BIGDOG_17</name>
</gene>
<dbReference type="CDD" id="cd08054">
    <property type="entry name" value="gp6"/>
    <property type="match status" value="1"/>
</dbReference>
<name>A0A7T3NA56_9CAUD</name>
<evidence type="ECO:0000313" key="1">
    <source>
        <dbReference type="EMBL" id="QPX75122.1"/>
    </source>
</evidence>